<evidence type="ECO:0000256" key="7">
    <source>
        <dbReference type="ARBA" id="ARBA00023125"/>
    </source>
</evidence>
<dbReference type="InterPro" id="IPR036590">
    <property type="entry name" value="SRAP-like"/>
</dbReference>
<dbReference type="GO" id="GO:0016829">
    <property type="term" value="F:lyase activity"/>
    <property type="evidence" value="ECO:0007669"/>
    <property type="project" value="UniProtKB-KW"/>
</dbReference>
<accession>A0A023F2K0</accession>
<keyword evidence="7" id="KW-0238">DNA-binding</keyword>
<dbReference type="PANTHER" id="PTHR13604">
    <property type="entry name" value="DC12-RELATED"/>
    <property type="match status" value="1"/>
</dbReference>
<dbReference type="Gene3D" id="3.90.1680.10">
    <property type="entry name" value="SOS response associated peptidase-like"/>
    <property type="match status" value="1"/>
</dbReference>
<reference evidence="13" key="1">
    <citation type="journal article" date="2014" name="PLoS Negl. Trop. Dis.">
        <title>An updated insight into the Sialotranscriptome of Triatoma infestans: developmental stage and geographic variations.</title>
        <authorList>
            <person name="Schwarz A."/>
            <person name="Medrano-Mercado N."/>
            <person name="Schaub G.A."/>
            <person name="Struchiner C.J."/>
            <person name="Bargues M.D."/>
            <person name="Levy M.Z."/>
            <person name="Ribeiro J.M."/>
        </authorList>
    </citation>
    <scope>NUCLEOTIDE SEQUENCE</scope>
    <source>
        <strain evidence="13">Chile</strain>
        <tissue evidence="13">Salivary glands</tissue>
    </source>
</reference>
<keyword evidence="5" id="KW-0378">Hydrolase</keyword>
<evidence type="ECO:0000313" key="13">
    <source>
        <dbReference type="EMBL" id="JAC15254.1"/>
    </source>
</evidence>
<dbReference type="SUPFAM" id="SSF143081">
    <property type="entry name" value="BB1717-like"/>
    <property type="match status" value="1"/>
</dbReference>
<dbReference type="EMBL" id="GBBI01003458">
    <property type="protein sequence ID" value="JAC15254.1"/>
    <property type="molecule type" value="mRNA"/>
</dbReference>
<keyword evidence="3" id="KW-0645">Protease</keyword>
<evidence type="ECO:0000256" key="3">
    <source>
        <dbReference type="ARBA" id="ARBA00022670"/>
    </source>
</evidence>
<dbReference type="InterPro" id="IPR003738">
    <property type="entry name" value="SRAP"/>
</dbReference>
<dbReference type="GO" id="GO:0006508">
    <property type="term" value="P:proteolysis"/>
    <property type="evidence" value="ECO:0007669"/>
    <property type="project" value="UniProtKB-KW"/>
</dbReference>
<name>A0A023F2K0_TRIIF</name>
<keyword evidence="8" id="KW-0456">Lyase</keyword>
<evidence type="ECO:0000256" key="5">
    <source>
        <dbReference type="ARBA" id="ARBA00022801"/>
    </source>
</evidence>
<dbReference type="AlphaFoldDB" id="A0A023F2K0"/>
<evidence type="ECO:0000256" key="6">
    <source>
        <dbReference type="ARBA" id="ARBA00023124"/>
    </source>
</evidence>
<evidence type="ECO:0000256" key="8">
    <source>
        <dbReference type="ARBA" id="ARBA00023239"/>
    </source>
</evidence>
<keyword evidence="4" id="KW-0227">DNA damage</keyword>
<organism evidence="13">
    <name type="scientific">Triatoma infestans</name>
    <name type="common">Assassin bug</name>
    <dbReference type="NCBI Taxonomy" id="30076"/>
    <lineage>
        <taxon>Eukaryota</taxon>
        <taxon>Metazoa</taxon>
        <taxon>Ecdysozoa</taxon>
        <taxon>Arthropoda</taxon>
        <taxon>Hexapoda</taxon>
        <taxon>Insecta</taxon>
        <taxon>Pterygota</taxon>
        <taxon>Neoptera</taxon>
        <taxon>Paraneoptera</taxon>
        <taxon>Hemiptera</taxon>
        <taxon>Heteroptera</taxon>
        <taxon>Panheteroptera</taxon>
        <taxon>Cimicomorpha</taxon>
        <taxon>Reduviidae</taxon>
        <taxon>Triatominae</taxon>
        <taxon>Triatoma</taxon>
    </lineage>
</organism>
<dbReference type="GO" id="GO:0008233">
    <property type="term" value="F:peptidase activity"/>
    <property type="evidence" value="ECO:0007669"/>
    <property type="project" value="UniProtKB-KW"/>
</dbReference>
<dbReference type="GO" id="GO:0106300">
    <property type="term" value="P:protein-DNA covalent cross-linking repair"/>
    <property type="evidence" value="ECO:0007669"/>
    <property type="project" value="InterPro"/>
</dbReference>
<sequence length="313" mass="35703">MCGRTSCHCSLAVYQKATSYFDENLNRYVCPSSDQPPGHEFHPSANIAPTQFSPVLLSGDHLSEETSRRVIRPMMWGMIPPWHQGDHKSHGLSTNNCRIESILSSKLYSGRLKKGNRCVVICDGFYEWQTTKGKNKQPYFIFSPQQNGLRPEILEDWNQAGWSDSKGWFGPAPLLMAGLFNEWHSPENEIKYSYTIITMESTDVLSWLHHRMPAVLTTDEQVWSWLDYEGMPFRDALEYLTPVKNLSSHPVSNLVNNSRNKDSCCNKPISLKKESKSSLLMQAWLKKGKEESFEKKSAAESEPSAKKIKSNYS</sequence>
<feature type="region of interest" description="Disordered" evidence="12">
    <location>
        <begin position="288"/>
        <end position="313"/>
    </location>
</feature>
<dbReference type="PANTHER" id="PTHR13604:SF0">
    <property type="entry name" value="ABASIC SITE PROCESSING PROTEIN HMCES"/>
    <property type="match status" value="1"/>
</dbReference>
<protein>
    <recommendedName>
        <fullName evidence="2">Abasic site processing protein HMCES</fullName>
    </recommendedName>
    <alternativeName>
        <fullName evidence="9">Embryonic stem cell-specific 5-hydroxymethylcytosine-binding protein</fullName>
    </alternativeName>
    <alternativeName>
        <fullName evidence="10">Peptidase HMCES</fullName>
    </alternativeName>
    <alternativeName>
        <fullName evidence="11">SRAP domain-containing protein 1</fullName>
    </alternativeName>
</protein>
<evidence type="ECO:0000256" key="12">
    <source>
        <dbReference type="SAM" id="MobiDB-lite"/>
    </source>
</evidence>
<evidence type="ECO:0000256" key="11">
    <source>
        <dbReference type="ARBA" id="ARBA00031130"/>
    </source>
</evidence>
<proteinExistence type="evidence at transcript level"/>
<evidence type="ECO:0000256" key="4">
    <source>
        <dbReference type="ARBA" id="ARBA00022763"/>
    </source>
</evidence>
<comment type="similarity">
    <text evidence="1">Belongs to the SOS response-associated peptidase family.</text>
</comment>
<evidence type="ECO:0000256" key="2">
    <source>
        <dbReference type="ARBA" id="ARBA00015888"/>
    </source>
</evidence>
<keyword evidence="6" id="KW-0190">Covalent protein-DNA linkage</keyword>
<dbReference type="GO" id="GO:0003697">
    <property type="term" value="F:single-stranded DNA binding"/>
    <property type="evidence" value="ECO:0007669"/>
    <property type="project" value="InterPro"/>
</dbReference>
<evidence type="ECO:0000256" key="10">
    <source>
        <dbReference type="ARBA" id="ARBA00030898"/>
    </source>
</evidence>
<feature type="compositionally biased region" description="Basic and acidic residues" evidence="12">
    <location>
        <begin position="288"/>
        <end position="305"/>
    </location>
</feature>
<dbReference type="Pfam" id="PF02586">
    <property type="entry name" value="SRAP"/>
    <property type="match status" value="1"/>
</dbReference>
<evidence type="ECO:0000256" key="1">
    <source>
        <dbReference type="ARBA" id="ARBA00008136"/>
    </source>
</evidence>
<evidence type="ECO:0000256" key="9">
    <source>
        <dbReference type="ARBA" id="ARBA00030390"/>
    </source>
</evidence>